<keyword evidence="3" id="KW-0547">Nucleotide-binding</keyword>
<protein>
    <recommendedName>
        <fullName evidence="6">cGAS/DncV-like nucleotidyltransferase C-terminal helical domain-containing protein</fullName>
    </recommendedName>
</protein>
<name>A0ABT8PZE6_9ENTR</name>
<evidence type="ECO:0000256" key="2">
    <source>
        <dbReference type="ARBA" id="ARBA00022695"/>
    </source>
</evidence>
<dbReference type="EMBL" id="JAUJYW010000011">
    <property type="protein sequence ID" value="MDN8601796.1"/>
    <property type="molecule type" value="Genomic_DNA"/>
</dbReference>
<evidence type="ECO:0000256" key="3">
    <source>
        <dbReference type="ARBA" id="ARBA00022741"/>
    </source>
</evidence>
<evidence type="ECO:0000313" key="7">
    <source>
        <dbReference type="EMBL" id="MDN8601796.1"/>
    </source>
</evidence>
<dbReference type="InterPro" id="IPR058909">
    <property type="entry name" value="CD_NTase_C"/>
</dbReference>
<proteinExistence type="predicted"/>
<evidence type="ECO:0000313" key="8">
    <source>
        <dbReference type="Proteomes" id="UP001174867"/>
    </source>
</evidence>
<dbReference type="RefSeq" id="WP_301702227.1">
    <property type="nucleotide sequence ID" value="NZ_JAUJYW010000011.1"/>
</dbReference>
<organism evidence="7 8">
    <name type="scientific">Citrobacter enshiensis</name>
    <dbReference type="NCBI Taxonomy" id="2971264"/>
    <lineage>
        <taxon>Bacteria</taxon>
        <taxon>Pseudomonadati</taxon>
        <taxon>Pseudomonadota</taxon>
        <taxon>Gammaproteobacteria</taxon>
        <taxon>Enterobacterales</taxon>
        <taxon>Enterobacteriaceae</taxon>
        <taxon>Citrobacter</taxon>
    </lineage>
</organism>
<accession>A0ABT8PZE6</accession>
<evidence type="ECO:0000256" key="4">
    <source>
        <dbReference type="ARBA" id="ARBA00023118"/>
    </source>
</evidence>
<feature type="compositionally biased region" description="Basic and acidic residues" evidence="5">
    <location>
        <begin position="8"/>
        <end position="25"/>
    </location>
</feature>
<keyword evidence="8" id="KW-1185">Reference proteome</keyword>
<feature type="domain" description="cGAS/DncV-like nucleotidyltransferase C-terminal helical" evidence="6">
    <location>
        <begin position="237"/>
        <end position="336"/>
    </location>
</feature>
<keyword evidence="2" id="KW-0548">Nucleotidyltransferase</keyword>
<evidence type="ECO:0000259" key="6">
    <source>
        <dbReference type="Pfam" id="PF26305"/>
    </source>
</evidence>
<evidence type="ECO:0000256" key="1">
    <source>
        <dbReference type="ARBA" id="ARBA00022679"/>
    </source>
</evidence>
<comment type="caution">
    <text evidence="7">The sequence shown here is derived from an EMBL/GenBank/DDBJ whole genome shotgun (WGS) entry which is preliminary data.</text>
</comment>
<reference evidence="7 8" key="1">
    <citation type="submission" date="2023-07" db="EMBL/GenBank/DDBJ databases">
        <title>Citrobacter selenititolerans sp. nov., isolated from seleniferous soil.</title>
        <authorList>
            <person name="Zhang S."/>
            <person name="Li K."/>
            <person name="Peng J."/>
            <person name="Wang H."/>
            <person name="Sun J."/>
            <person name="Guo Y."/>
        </authorList>
    </citation>
    <scope>NUCLEOTIDE SEQUENCE [LARGE SCALE GENOMIC DNA]</scope>
    <source>
        <strain evidence="7 8">S2-9</strain>
    </source>
</reference>
<dbReference type="Proteomes" id="UP001174867">
    <property type="component" value="Unassembled WGS sequence"/>
</dbReference>
<sequence>MPNSSYKTRIERMKSRRKGSLDQKHVATESISNPRYDGLEHYALLENALDLPENWESRGASDSATRYVIGAMQPVDSRYTQISLETAGRIQNQLNKKLTQSLEFRVQGSVPLDIHIKGFSDVDLLIIDQQMLMYALKGIGSYRPSEKDSRDVIIALREAACDALKSAFPAAHVDDNNNKSLRITGGSLQREVDVVPSIWWDTVEYQMTKSEDDRGVTIINKSTREHIYNAPFLHIKRIKDKCDQCNGGLRKSIRLLKTLKADSKEEGKDINLSSYDIASLMFHADADNLRHNAFYELAVLVETHRWLNYLCQNPDNAKQLDVPNETRKILEKPESFTALLELTGIVNSVVTEVLRETTGIPDEFYSYKMSDVLKNKVVY</sequence>
<feature type="region of interest" description="Disordered" evidence="5">
    <location>
        <begin position="1"/>
        <end position="25"/>
    </location>
</feature>
<keyword evidence="1" id="KW-0808">Transferase</keyword>
<keyword evidence="4" id="KW-0051">Antiviral defense</keyword>
<evidence type="ECO:0000256" key="5">
    <source>
        <dbReference type="SAM" id="MobiDB-lite"/>
    </source>
</evidence>
<gene>
    <name evidence="7" type="ORF">Q0A17_20640</name>
</gene>
<dbReference type="Pfam" id="PF26305">
    <property type="entry name" value="CD_NTase_C"/>
    <property type="match status" value="1"/>
</dbReference>